<dbReference type="InterPro" id="IPR029063">
    <property type="entry name" value="SAM-dependent_MTases_sf"/>
</dbReference>
<name>A0A2S1SG91_9FLAO</name>
<dbReference type="PROSITE" id="PS00092">
    <property type="entry name" value="N6_MTASE"/>
    <property type="match status" value="1"/>
</dbReference>
<keyword evidence="7" id="KW-1185">Reference proteome</keyword>
<reference evidence="6 7" key="1">
    <citation type="submission" date="2018-05" db="EMBL/GenBank/DDBJ databases">
        <title>Genome sequencing of Flavobacterium sp. HYN0049.</title>
        <authorList>
            <person name="Yi H."/>
            <person name="Baek C."/>
        </authorList>
    </citation>
    <scope>NUCLEOTIDE SEQUENCE [LARGE SCALE GENOMIC DNA]</scope>
    <source>
        <strain evidence="6 7">HYN0049</strain>
    </source>
</reference>
<dbReference type="GO" id="GO:0008276">
    <property type="term" value="F:protein methyltransferase activity"/>
    <property type="evidence" value="ECO:0007669"/>
    <property type="project" value="TreeGrafter"/>
</dbReference>
<evidence type="ECO:0000256" key="2">
    <source>
        <dbReference type="ARBA" id="ARBA00022603"/>
    </source>
</evidence>
<evidence type="ECO:0000256" key="1">
    <source>
        <dbReference type="ARBA" id="ARBA00006149"/>
    </source>
</evidence>
<dbReference type="Proteomes" id="UP000244937">
    <property type="component" value="Chromosome"/>
</dbReference>
<dbReference type="OrthoDB" id="267914at2"/>
<gene>
    <name evidence="6" type="ORF">HYN49_05280</name>
</gene>
<protein>
    <submittedName>
        <fullName evidence="6">Methyltransferase</fullName>
    </submittedName>
</protein>
<dbReference type="InterPro" id="IPR007848">
    <property type="entry name" value="Small_mtfrase_dom"/>
</dbReference>
<dbReference type="RefSeq" id="WP_108903149.1">
    <property type="nucleotide sequence ID" value="NZ_CP029187.1"/>
</dbReference>
<sequence length="220" mass="24808">MRGLLKKIFSPFLKKASAMYLKKRRKYSYKGISVWVEPTVFPPFITISTKILLDFINPLPLKNKAFLELGCGCGIISILAAKKEAIVTSTDINEAALRALKKNAEANGVNIEILFSDLFESLTGKSFDCIIINPPYYPKNPGSIAENAWFCGEDFEYFRKLFSTLPEFISAQNEIYMILSEDCDLEKIKAIALKNGMALNVVLEKKVAGEKNYIFRIIQL</sequence>
<dbReference type="CDD" id="cd02440">
    <property type="entry name" value="AdoMet_MTases"/>
    <property type="match status" value="1"/>
</dbReference>
<dbReference type="GO" id="GO:0003676">
    <property type="term" value="F:nucleic acid binding"/>
    <property type="evidence" value="ECO:0007669"/>
    <property type="project" value="InterPro"/>
</dbReference>
<organism evidence="6 7">
    <name type="scientific">Flavobacterium pallidum</name>
    <dbReference type="NCBI Taxonomy" id="2172098"/>
    <lineage>
        <taxon>Bacteria</taxon>
        <taxon>Pseudomonadati</taxon>
        <taxon>Bacteroidota</taxon>
        <taxon>Flavobacteriia</taxon>
        <taxon>Flavobacteriales</taxon>
        <taxon>Flavobacteriaceae</taxon>
        <taxon>Flavobacterium</taxon>
    </lineage>
</organism>
<comment type="similarity">
    <text evidence="1">Belongs to the eukaryotic/archaeal PrmC-related family.</text>
</comment>
<dbReference type="AlphaFoldDB" id="A0A2S1SG91"/>
<evidence type="ECO:0000256" key="4">
    <source>
        <dbReference type="ARBA" id="ARBA00022691"/>
    </source>
</evidence>
<evidence type="ECO:0000256" key="3">
    <source>
        <dbReference type="ARBA" id="ARBA00022679"/>
    </source>
</evidence>
<dbReference type="InterPro" id="IPR002052">
    <property type="entry name" value="DNA_methylase_N6_adenine_CS"/>
</dbReference>
<evidence type="ECO:0000259" key="5">
    <source>
        <dbReference type="Pfam" id="PF05175"/>
    </source>
</evidence>
<dbReference type="InterPro" id="IPR052190">
    <property type="entry name" value="Euk-Arch_PrmC-MTase"/>
</dbReference>
<dbReference type="GO" id="GO:0035657">
    <property type="term" value="C:eRF1 methyltransferase complex"/>
    <property type="evidence" value="ECO:0007669"/>
    <property type="project" value="TreeGrafter"/>
</dbReference>
<keyword evidence="3 6" id="KW-0808">Transferase</keyword>
<feature type="domain" description="Methyltransferase small" evidence="5">
    <location>
        <begin position="45"/>
        <end position="137"/>
    </location>
</feature>
<keyword evidence="2 6" id="KW-0489">Methyltransferase</keyword>
<dbReference type="PANTHER" id="PTHR45875">
    <property type="entry name" value="METHYLTRANSFERASE N6AMT1"/>
    <property type="match status" value="1"/>
</dbReference>
<dbReference type="GO" id="GO:0008757">
    <property type="term" value="F:S-adenosylmethionine-dependent methyltransferase activity"/>
    <property type="evidence" value="ECO:0007669"/>
    <property type="project" value="TreeGrafter"/>
</dbReference>
<accession>A0A2S1SG91</accession>
<evidence type="ECO:0000313" key="7">
    <source>
        <dbReference type="Proteomes" id="UP000244937"/>
    </source>
</evidence>
<evidence type="ECO:0000313" key="6">
    <source>
        <dbReference type="EMBL" id="AWI25357.1"/>
    </source>
</evidence>
<dbReference type="PANTHER" id="PTHR45875:SF1">
    <property type="entry name" value="METHYLTRANSFERASE N6AMT1"/>
    <property type="match status" value="1"/>
</dbReference>
<dbReference type="SUPFAM" id="SSF53335">
    <property type="entry name" value="S-adenosyl-L-methionine-dependent methyltransferases"/>
    <property type="match status" value="1"/>
</dbReference>
<dbReference type="Pfam" id="PF05175">
    <property type="entry name" value="MTS"/>
    <property type="match status" value="1"/>
</dbReference>
<proteinExistence type="inferred from homology"/>
<dbReference type="KEGG" id="fpal:HYN49_05280"/>
<dbReference type="Gene3D" id="3.40.50.150">
    <property type="entry name" value="Vaccinia Virus protein VP39"/>
    <property type="match status" value="1"/>
</dbReference>
<dbReference type="GO" id="GO:0008170">
    <property type="term" value="F:N-methyltransferase activity"/>
    <property type="evidence" value="ECO:0007669"/>
    <property type="project" value="UniProtKB-ARBA"/>
</dbReference>
<dbReference type="EMBL" id="CP029187">
    <property type="protein sequence ID" value="AWI25357.1"/>
    <property type="molecule type" value="Genomic_DNA"/>
</dbReference>
<dbReference type="GO" id="GO:0032259">
    <property type="term" value="P:methylation"/>
    <property type="evidence" value="ECO:0007669"/>
    <property type="project" value="UniProtKB-KW"/>
</dbReference>
<keyword evidence="4" id="KW-0949">S-adenosyl-L-methionine</keyword>